<protein>
    <submittedName>
        <fullName evidence="2">Uncharacterized protein</fullName>
    </submittedName>
</protein>
<dbReference type="AlphaFoldDB" id="A0A0E9PPE7"/>
<reference evidence="2" key="1">
    <citation type="submission" date="2014-11" db="EMBL/GenBank/DDBJ databases">
        <authorList>
            <person name="Amaro Gonzalez C."/>
        </authorList>
    </citation>
    <scope>NUCLEOTIDE SEQUENCE</scope>
</reference>
<organism evidence="2">
    <name type="scientific">Anguilla anguilla</name>
    <name type="common">European freshwater eel</name>
    <name type="synonym">Muraena anguilla</name>
    <dbReference type="NCBI Taxonomy" id="7936"/>
    <lineage>
        <taxon>Eukaryota</taxon>
        <taxon>Metazoa</taxon>
        <taxon>Chordata</taxon>
        <taxon>Craniata</taxon>
        <taxon>Vertebrata</taxon>
        <taxon>Euteleostomi</taxon>
        <taxon>Actinopterygii</taxon>
        <taxon>Neopterygii</taxon>
        <taxon>Teleostei</taxon>
        <taxon>Anguilliformes</taxon>
        <taxon>Anguillidae</taxon>
        <taxon>Anguilla</taxon>
    </lineage>
</organism>
<dbReference type="EMBL" id="GBXM01102071">
    <property type="protein sequence ID" value="JAH06506.1"/>
    <property type="molecule type" value="Transcribed_RNA"/>
</dbReference>
<name>A0A0E9PPE7_ANGAN</name>
<reference evidence="2" key="2">
    <citation type="journal article" date="2015" name="Fish Shellfish Immunol.">
        <title>Early steps in the European eel (Anguilla anguilla)-Vibrio vulnificus interaction in the gills: Role of the RtxA13 toxin.</title>
        <authorList>
            <person name="Callol A."/>
            <person name="Pajuelo D."/>
            <person name="Ebbesson L."/>
            <person name="Teles M."/>
            <person name="MacKenzie S."/>
            <person name="Amaro C."/>
        </authorList>
    </citation>
    <scope>NUCLEOTIDE SEQUENCE</scope>
</reference>
<proteinExistence type="predicted"/>
<feature type="region of interest" description="Disordered" evidence="1">
    <location>
        <begin position="1"/>
        <end position="21"/>
    </location>
</feature>
<evidence type="ECO:0000313" key="2">
    <source>
        <dbReference type="EMBL" id="JAH06506.1"/>
    </source>
</evidence>
<accession>A0A0E9PPE7</accession>
<sequence length="21" mass="2512">MKKIRRRSQLPLTGQNLTRSQ</sequence>
<evidence type="ECO:0000256" key="1">
    <source>
        <dbReference type="SAM" id="MobiDB-lite"/>
    </source>
</evidence>
<feature type="compositionally biased region" description="Polar residues" evidence="1">
    <location>
        <begin position="10"/>
        <end position="21"/>
    </location>
</feature>